<name>A0ABX8MLR4_9PSED</name>
<reference evidence="2" key="1">
    <citation type="submission" date="2021-06" db="EMBL/GenBank/DDBJ databases">
        <title>Updating the genus Pseudomonas: Description of 43 new species and partition of the Pseudomonas putida group.</title>
        <authorList>
            <person name="Girard L."/>
            <person name="Lood C."/>
            <person name="Vandamme P."/>
            <person name="Rokni-Zadeh H."/>
            <person name="van Noort V."/>
            <person name="Hofte M."/>
            <person name="Lavigne R."/>
            <person name="De Mot R."/>
        </authorList>
    </citation>
    <scope>NUCLEOTIDE SEQUENCE</scope>
    <source>
        <strain evidence="2">CMR12a</strain>
    </source>
</reference>
<proteinExistence type="predicted"/>
<gene>
    <name evidence="2" type="ORF">KSS89_23910</name>
</gene>
<sequence length="160" mass="17848">MKFADFSLNTLDLKLSSLTLVVLYCIGSHSVLADNSQAVNNKHGVANIAVGESLIKTRAKLIRQGWQPIRMHAADSHGYSGVERELAAHKFFEVDACSFDSSRCILFYSRKGTCLRIDTIGEQLNEMTVTRWTEECPDTPTAPGVNPEQKHIDASRPRQR</sequence>
<feature type="region of interest" description="Disordered" evidence="1">
    <location>
        <begin position="134"/>
        <end position="160"/>
    </location>
</feature>
<dbReference type="EMBL" id="CP077074">
    <property type="protein sequence ID" value="QXH39253.1"/>
    <property type="molecule type" value="Genomic_DNA"/>
</dbReference>
<feature type="compositionally biased region" description="Basic and acidic residues" evidence="1">
    <location>
        <begin position="148"/>
        <end position="160"/>
    </location>
</feature>
<evidence type="ECO:0000313" key="2">
    <source>
        <dbReference type="EMBL" id="QXH39253.1"/>
    </source>
</evidence>
<protein>
    <recommendedName>
        <fullName evidence="4">DUF4189 domain-containing protein</fullName>
    </recommendedName>
</protein>
<dbReference type="Proteomes" id="UP000693952">
    <property type="component" value="Chromosome"/>
</dbReference>
<evidence type="ECO:0008006" key="4">
    <source>
        <dbReference type="Google" id="ProtNLM"/>
    </source>
</evidence>
<evidence type="ECO:0000256" key="1">
    <source>
        <dbReference type="SAM" id="MobiDB-lite"/>
    </source>
</evidence>
<accession>A0ABX8MLR4</accession>
<dbReference type="RefSeq" id="WP_124347708.1">
    <property type="nucleotide sequence ID" value="NZ_CP027706.1"/>
</dbReference>
<keyword evidence="3" id="KW-1185">Reference proteome</keyword>
<organism evidence="2 3">
    <name type="scientific">Pseudomonas sessilinigenes</name>
    <dbReference type="NCBI Taxonomy" id="658629"/>
    <lineage>
        <taxon>Bacteria</taxon>
        <taxon>Pseudomonadati</taxon>
        <taxon>Pseudomonadota</taxon>
        <taxon>Gammaproteobacteria</taxon>
        <taxon>Pseudomonadales</taxon>
        <taxon>Pseudomonadaceae</taxon>
        <taxon>Pseudomonas</taxon>
    </lineage>
</organism>
<evidence type="ECO:0000313" key="3">
    <source>
        <dbReference type="Proteomes" id="UP000693952"/>
    </source>
</evidence>